<feature type="domain" description="ShlB POTRA" evidence="7">
    <location>
        <begin position="156"/>
        <end position="206"/>
    </location>
</feature>
<evidence type="ECO:0000313" key="8">
    <source>
        <dbReference type="EMBL" id="SEK12231.1"/>
    </source>
</evidence>
<dbReference type="InterPro" id="IPR051544">
    <property type="entry name" value="TPS_OM_transporter"/>
</dbReference>
<organism evidence="8 9">
    <name type="scientific">Paraburkholderia tropica</name>
    <dbReference type="NCBI Taxonomy" id="92647"/>
    <lineage>
        <taxon>Bacteria</taxon>
        <taxon>Pseudomonadati</taxon>
        <taxon>Pseudomonadota</taxon>
        <taxon>Betaproteobacteria</taxon>
        <taxon>Burkholderiales</taxon>
        <taxon>Burkholderiaceae</taxon>
        <taxon>Paraburkholderia</taxon>
    </lineage>
</organism>
<dbReference type="Gene3D" id="2.40.160.50">
    <property type="entry name" value="membrane protein fhac: a member of the omp85/tpsb transporter family"/>
    <property type="match status" value="1"/>
</dbReference>
<dbReference type="Proteomes" id="UP000183529">
    <property type="component" value="Unassembled WGS sequence"/>
</dbReference>
<feature type="compositionally biased region" description="Polar residues" evidence="4">
    <location>
        <begin position="1"/>
        <end position="10"/>
    </location>
</feature>
<keyword evidence="2" id="KW-0812">Transmembrane</keyword>
<evidence type="ECO:0000259" key="7">
    <source>
        <dbReference type="Pfam" id="PF17287"/>
    </source>
</evidence>
<evidence type="ECO:0000256" key="2">
    <source>
        <dbReference type="ARBA" id="ARBA00022692"/>
    </source>
</evidence>
<evidence type="ECO:0000259" key="5">
    <source>
        <dbReference type="Pfam" id="PF03865"/>
    </source>
</evidence>
<dbReference type="InterPro" id="IPR005565">
    <property type="entry name" value="Hemolysn_activator_HlyB_C"/>
</dbReference>
<feature type="compositionally biased region" description="Low complexity" evidence="4">
    <location>
        <begin position="12"/>
        <end position="25"/>
    </location>
</feature>
<dbReference type="GO" id="GO:0046819">
    <property type="term" value="P:protein secretion by the type V secretion system"/>
    <property type="evidence" value="ECO:0007669"/>
    <property type="project" value="TreeGrafter"/>
</dbReference>
<sequence length="562" mass="61072">MSLAHSQTPPNAAVHVDAEQQQQVQQRREAQQRAAAVAAPVVRSDAPKADEWPALPVETPCFRIEVFTVGVPDSLPAATRVKGASALPMDPFSFLPEWLQHYSGQCVGKEGLDVLAKGLQGVLLSRGYITTRALLPTQDLSKGVLKFALIPGVTRHLKFADANTRGTLKTAFPARDGDVLNLRDLEQGLEQMKRVPNQDATMQLVPGTSPGESDVVVSVKRSKPWSLVVSADNSGTRETGDYIGNVTLGLYNLLGINDVLSAGYNQDLQFGNHKLGTHGWNGSYAMPWGYWTGTLYGYTNTYYQQVAGVNQTFVSSGNAQTVGLKLERVVYRSQSDVTGFEFQFIKRFGASFVEDTEIPQQRRDNTFVEAGVTNRHYFGASQFDGTLAYRQGVGGFGAQTDTPDGPTYRFRMATLDANLVAPFAIAGQNFRYVGTLHGQYTADELNYIDDLTIGSRYTVRGFSGETMLAAERGFYLRNEVQYSIGQSGQAVYAGLDYGHVWGPSAQYLAGTQLAGAVIGFKGAISGRYGTLSYDVFAGAPVYKPADFPASRVTLGFLVTGQF</sequence>
<feature type="compositionally biased region" description="Low complexity" evidence="4">
    <location>
        <begin position="32"/>
        <end position="42"/>
    </location>
</feature>
<evidence type="ECO:0000256" key="3">
    <source>
        <dbReference type="ARBA" id="ARBA00023237"/>
    </source>
</evidence>
<dbReference type="GO" id="GO:0098046">
    <property type="term" value="C:type V protein secretion system complex"/>
    <property type="evidence" value="ECO:0007669"/>
    <property type="project" value="TreeGrafter"/>
</dbReference>
<dbReference type="Pfam" id="PF17287">
    <property type="entry name" value="POTRA_3"/>
    <property type="match status" value="1"/>
</dbReference>
<dbReference type="InterPro" id="IPR013686">
    <property type="entry name" value="Polypept-transport_assoc_ShlB"/>
</dbReference>
<evidence type="ECO:0000256" key="1">
    <source>
        <dbReference type="ARBA" id="ARBA00022452"/>
    </source>
</evidence>
<proteinExistence type="predicted"/>
<dbReference type="InterPro" id="IPR035251">
    <property type="entry name" value="ShlB_POTRA"/>
</dbReference>
<reference evidence="8 9" key="1">
    <citation type="submission" date="2016-10" db="EMBL/GenBank/DDBJ databases">
        <authorList>
            <person name="Varghese N."/>
            <person name="Submissions S."/>
        </authorList>
    </citation>
    <scope>NUCLEOTIDE SEQUENCE [LARGE SCALE GENOMIC DNA]</scope>
    <source>
        <strain evidence="8 9">LMG 22274</strain>
    </source>
</reference>
<keyword evidence="1" id="KW-0472">Membrane</keyword>
<comment type="caution">
    <text evidence="8">The sequence shown here is derived from an EMBL/GenBank/DDBJ whole genome shotgun (WGS) entry which is preliminary data.</text>
</comment>
<feature type="domain" description="Haemolysin activator HlyB C-terminal" evidence="5">
    <location>
        <begin position="211"/>
        <end position="522"/>
    </location>
</feature>
<gene>
    <name evidence="8" type="ORF">SAMN05216550_121132</name>
</gene>
<keyword evidence="3" id="KW-0998">Cell outer membrane</keyword>
<dbReference type="GO" id="GO:0008320">
    <property type="term" value="F:protein transmembrane transporter activity"/>
    <property type="evidence" value="ECO:0007669"/>
    <property type="project" value="TreeGrafter"/>
</dbReference>
<dbReference type="PANTHER" id="PTHR34597">
    <property type="entry name" value="SLR1661 PROTEIN"/>
    <property type="match status" value="1"/>
</dbReference>
<dbReference type="RefSeq" id="WP_074986878.1">
    <property type="nucleotide sequence ID" value="NZ_CADFGN010000016.1"/>
</dbReference>
<keyword evidence="1" id="KW-1134">Transmembrane beta strand</keyword>
<dbReference type="InterPro" id="IPR027282">
    <property type="entry name" value="TPS"/>
</dbReference>
<feature type="domain" description="Polypeptide-transport-associated ShlB-type" evidence="6">
    <location>
        <begin position="96"/>
        <end position="152"/>
    </location>
</feature>
<dbReference type="AlphaFoldDB" id="A0AAQ1GMH8"/>
<evidence type="ECO:0000256" key="4">
    <source>
        <dbReference type="SAM" id="MobiDB-lite"/>
    </source>
</evidence>
<accession>A0AAQ1GMH8</accession>
<dbReference type="Pfam" id="PF08479">
    <property type="entry name" value="POTRA_2"/>
    <property type="match status" value="1"/>
</dbReference>
<dbReference type="EMBL" id="FNZM01000021">
    <property type="protein sequence ID" value="SEK12231.1"/>
    <property type="molecule type" value="Genomic_DNA"/>
</dbReference>
<dbReference type="Gene3D" id="3.10.20.310">
    <property type="entry name" value="membrane protein fhac"/>
    <property type="match status" value="1"/>
</dbReference>
<feature type="region of interest" description="Disordered" evidence="4">
    <location>
        <begin position="1"/>
        <end position="42"/>
    </location>
</feature>
<protein>
    <submittedName>
        <fullName evidence="8">Hemolysin activation/secretion protein</fullName>
    </submittedName>
</protein>
<evidence type="ECO:0000313" key="9">
    <source>
        <dbReference type="Proteomes" id="UP000183529"/>
    </source>
</evidence>
<dbReference type="Pfam" id="PF03865">
    <property type="entry name" value="ShlB"/>
    <property type="match status" value="1"/>
</dbReference>
<name>A0AAQ1GMH8_9BURK</name>
<dbReference type="PIRSF" id="PIRSF029745">
    <property type="entry name" value="FhaC"/>
    <property type="match status" value="1"/>
</dbReference>
<dbReference type="PANTHER" id="PTHR34597:SF3">
    <property type="entry name" value="OUTER MEMBRANE TRANSPORTER CDIB"/>
    <property type="match status" value="1"/>
</dbReference>
<evidence type="ECO:0000259" key="6">
    <source>
        <dbReference type="Pfam" id="PF08479"/>
    </source>
</evidence>